<evidence type="ECO:0000313" key="3">
    <source>
        <dbReference type="Proteomes" id="UP000015100"/>
    </source>
</evidence>
<dbReference type="AlphaFoldDB" id="S8A4F4"/>
<evidence type="ECO:0000256" key="1">
    <source>
        <dbReference type="SAM" id="Coils"/>
    </source>
</evidence>
<protein>
    <submittedName>
        <fullName evidence="2">Uncharacterized protein</fullName>
    </submittedName>
</protein>
<feature type="coiled-coil region" evidence="1">
    <location>
        <begin position="125"/>
        <end position="159"/>
    </location>
</feature>
<dbReference type="EMBL" id="AQGS01000614">
    <property type="protein sequence ID" value="EPS37669.1"/>
    <property type="molecule type" value="Genomic_DNA"/>
</dbReference>
<dbReference type="HOGENOM" id="CLU_1594475_0_0_1"/>
<gene>
    <name evidence="2" type="ORF">H072_8623</name>
</gene>
<evidence type="ECO:0000313" key="2">
    <source>
        <dbReference type="EMBL" id="EPS37669.1"/>
    </source>
</evidence>
<reference evidence="3" key="2">
    <citation type="submission" date="2013-04" db="EMBL/GenBank/DDBJ databases">
        <title>Genomic mechanisms accounting for the adaptation to parasitism in nematode-trapping fungi.</title>
        <authorList>
            <person name="Ahren D.G."/>
        </authorList>
    </citation>
    <scope>NUCLEOTIDE SEQUENCE [LARGE SCALE GENOMIC DNA]</scope>
    <source>
        <strain evidence="3">CBS 200.50</strain>
    </source>
</reference>
<dbReference type="Proteomes" id="UP000015100">
    <property type="component" value="Unassembled WGS sequence"/>
</dbReference>
<accession>S8A4F4</accession>
<organism evidence="2 3">
    <name type="scientific">Dactylellina haptotyla (strain CBS 200.50)</name>
    <name type="common">Nematode-trapping fungus</name>
    <name type="synonym">Monacrosporium haptotylum</name>
    <dbReference type="NCBI Taxonomy" id="1284197"/>
    <lineage>
        <taxon>Eukaryota</taxon>
        <taxon>Fungi</taxon>
        <taxon>Dikarya</taxon>
        <taxon>Ascomycota</taxon>
        <taxon>Pezizomycotina</taxon>
        <taxon>Orbiliomycetes</taxon>
        <taxon>Orbiliales</taxon>
        <taxon>Orbiliaceae</taxon>
        <taxon>Dactylellina</taxon>
    </lineage>
</organism>
<name>S8A4F4_DACHA</name>
<comment type="caution">
    <text evidence="2">The sequence shown here is derived from an EMBL/GenBank/DDBJ whole genome shotgun (WGS) entry which is preliminary data.</text>
</comment>
<reference evidence="2 3" key="1">
    <citation type="journal article" date="2013" name="PLoS Genet.">
        <title>Genomic mechanisms accounting for the adaptation to parasitism in nematode-trapping fungi.</title>
        <authorList>
            <person name="Meerupati T."/>
            <person name="Andersson K.M."/>
            <person name="Friman E."/>
            <person name="Kumar D."/>
            <person name="Tunlid A."/>
            <person name="Ahren D."/>
        </authorList>
    </citation>
    <scope>NUCLEOTIDE SEQUENCE [LARGE SCALE GENOMIC DNA]</scope>
    <source>
        <strain evidence="2 3">CBS 200.50</strain>
    </source>
</reference>
<keyword evidence="1" id="KW-0175">Coiled coil</keyword>
<proteinExistence type="predicted"/>
<keyword evidence="3" id="KW-1185">Reference proteome</keyword>
<sequence>MSEITRAFQDNGYETPISFEQVYEELSKLMLDVTKISQSLTLEWIPLVEAFQKFVDERMSSQSNKPLPYGTERRYDDFADELEMLSILALGDSTRLDAVMMNGLRWQREVRLKGLENDAAFQRGVQRIAEKVAATKEAINEMKSTAQRAKNLLNKVEERLWGSDQDL</sequence>